<reference evidence="2 3" key="1">
    <citation type="submission" date="2016-10" db="EMBL/GenBank/DDBJ databases">
        <authorList>
            <person name="de Groot N.N."/>
        </authorList>
    </citation>
    <scope>NUCLEOTIDE SEQUENCE [LARGE SCALE GENOMIC DNA]</scope>
    <source>
        <strain evidence="2">1</strain>
    </source>
</reference>
<sequence>MIFYGQVAGIIMSAVTGLILVEAMASAAITQVVGMPTQGDVPVFMVEFPLVADMQVSVGATQLMAPITAAPIIAVAISTVVFMGPSGRHLSTPTLIHK</sequence>
<dbReference type="AlphaFoldDB" id="A0A1G5SGB5"/>
<feature type="transmembrane region" description="Helical" evidence="1">
    <location>
        <begin position="7"/>
        <end position="29"/>
    </location>
</feature>
<keyword evidence="3" id="KW-1185">Reference proteome</keyword>
<evidence type="ECO:0000256" key="1">
    <source>
        <dbReference type="SAM" id="Phobius"/>
    </source>
</evidence>
<keyword evidence="1" id="KW-1133">Transmembrane helix</keyword>
<dbReference type="EMBL" id="FMWO01000059">
    <property type="protein sequence ID" value="SCZ86245.1"/>
    <property type="molecule type" value="Genomic_DNA"/>
</dbReference>
<keyword evidence="1" id="KW-0472">Membrane</keyword>
<evidence type="ECO:0000313" key="3">
    <source>
        <dbReference type="Proteomes" id="UP000198729"/>
    </source>
</evidence>
<protein>
    <submittedName>
        <fullName evidence="2">Uncharacterized protein</fullName>
    </submittedName>
</protein>
<keyword evidence="1" id="KW-0812">Transmembrane</keyword>
<organism evidence="2 3">
    <name type="scientific">Nitrosomonas mobilis</name>
    <dbReference type="NCBI Taxonomy" id="51642"/>
    <lineage>
        <taxon>Bacteria</taxon>
        <taxon>Pseudomonadati</taxon>
        <taxon>Pseudomonadota</taxon>
        <taxon>Betaproteobacteria</taxon>
        <taxon>Nitrosomonadales</taxon>
        <taxon>Nitrosomonadaceae</taxon>
        <taxon>Nitrosomonas</taxon>
    </lineage>
</organism>
<accession>A0A1G5SGB5</accession>
<gene>
    <name evidence="2" type="ORF">NSMM_500045</name>
</gene>
<evidence type="ECO:0000313" key="2">
    <source>
        <dbReference type="EMBL" id="SCZ86245.1"/>
    </source>
</evidence>
<proteinExistence type="predicted"/>
<name>A0A1G5SGB5_9PROT</name>
<dbReference type="Proteomes" id="UP000198729">
    <property type="component" value="Unassembled WGS sequence"/>
</dbReference>
<dbReference type="STRING" id="51642.NSMM_500045"/>
<feature type="transmembrane region" description="Helical" evidence="1">
    <location>
        <begin position="63"/>
        <end position="83"/>
    </location>
</feature>